<dbReference type="Proteomes" id="UP001148614">
    <property type="component" value="Unassembled WGS sequence"/>
</dbReference>
<evidence type="ECO:0000313" key="2">
    <source>
        <dbReference type="EMBL" id="KAJ3568421.1"/>
    </source>
</evidence>
<protein>
    <submittedName>
        <fullName evidence="2">Uncharacterized protein</fullName>
    </submittedName>
</protein>
<reference evidence="2" key="1">
    <citation type="submission" date="2022-07" db="EMBL/GenBank/DDBJ databases">
        <title>Genome Sequence of Xylaria arbuscula.</title>
        <authorList>
            <person name="Buettner E."/>
        </authorList>
    </citation>
    <scope>NUCLEOTIDE SEQUENCE</scope>
    <source>
        <strain evidence="2">VT107</strain>
    </source>
</reference>
<dbReference type="AlphaFoldDB" id="A0A9W8NCI9"/>
<feature type="compositionally biased region" description="Basic and acidic residues" evidence="1">
    <location>
        <begin position="15"/>
        <end position="30"/>
    </location>
</feature>
<evidence type="ECO:0000313" key="3">
    <source>
        <dbReference type="Proteomes" id="UP001148614"/>
    </source>
</evidence>
<keyword evidence="3" id="KW-1185">Reference proteome</keyword>
<accession>A0A9W8NCI9</accession>
<gene>
    <name evidence="2" type="ORF">NPX13_g6428</name>
</gene>
<dbReference type="EMBL" id="JANPWZ010001138">
    <property type="protein sequence ID" value="KAJ3568421.1"/>
    <property type="molecule type" value="Genomic_DNA"/>
</dbReference>
<name>A0A9W8NCI9_9PEZI</name>
<proteinExistence type="predicted"/>
<organism evidence="2 3">
    <name type="scientific">Xylaria arbuscula</name>
    <dbReference type="NCBI Taxonomy" id="114810"/>
    <lineage>
        <taxon>Eukaryota</taxon>
        <taxon>Fungi</taxon>
        <taxon>Dikarya</taxon>
        <taxon>Ascomycota</taxon>
        <taxon>Pezizomycotina</taxon>
        <taxon>Sordariomycetes</taxon>
        <taxon>Xylariomycetidae</taxon>
        <taxon>Xylariales</taxon>
        <taxon>Xylariaceae</taxon>
        <taxon>Xylaria</taxon>
    </lineage>
</organism>
<dbReference type="VEuPathDB" id="FungiDB:F4678DRAFT_458784"/>
<feature type="compositionally biased region" description="Basic and acidic residues" evidence="1">
    <location>
        <begin position="52"/>
        <end position="76"/>
    </location>
</feature>
<comment type="caution">
    <text evidence="2">The sequence shown here is derived from an EMBL/GenBank/DDBJ whole genome shotgun (WGS) entry which is preliminary data.</text>
</comment>
<sequence length="278" mass="31184">MWARLLVPSLPTPLRSDDAPPKKVRERLPDEDTSNAGLSSPRKRARLSIRPIFDKYKNPRNKDDDHGVRGLRDAPRNRAGPSPDPESPMIRRMKREYAALRVTLHSNGAKDAADVGAALILDVEQKIKANMSGLQQVVLKERELTKPVLECEVETNISNEDGGGRVCAQHARSAVSDFQQIEDERAQQLARLWHSWEEAQADVDKLSGNLHQLLVREPSNGTNGMSSNCEYIDNEEFDIDLRIKKVVEDMAACEEELQQKLKNENTKALQAVFESSLG</sequence>
<feature type="region of interest" description="Disordered" evidence="1">
    <location>
        <begin position="1"/>
        <end position="89"/>
    </location>
</feature>
<evidence type="ECO:0000256" key="1">
    <source>
        <dbReference type="SAM" id="MobiDB-lite"/>
    </source>
</evidence>